<keyword evidence="4 8" id="KW-0812">Transmembrane</keyword>
<dbReference type="Pfam" id="PF07715">
    <property type="entry name" value="Plug"/>
    <property type="match status" value="1"/>
</dbReference>
<dbReference type="PROSITE" id="PS52016">
    <property type="entry name" value="TONB_DEPENDENT_REC_3"/>
    <property type="match status" value="1"/>
</dbReference>
<evidence type="ECO:0000313" key="13">
    <source>
        <dbReference type="EMBL" id="MBB3940109.1"/>
    </source>
</evidence>
<evidence type="ECO:0000256" key="8">
    <source>
        <dbReference type="PROSITE-ProRule" id="PRU01360"/>
    </source>
</evidence>
<keyword evidence="13" id="KW-0675">Receptor</keyword>
<evidence type="ECO:0000256" key="3">
    <source>
        <dbReference type="ARBA" id="ARBA00022452"/>
    </source>
</evidence>
<evidence type="ECO:0000259" key="11">
    <source>
        <dbReference type="Pfam" id="PF00593"/>
    </source>
</evidence>
<keyword evidence="10" id="KW-0732">Signal</keyword>
<comment type="subcellular location">
    <subcellularLocation>
        <location evidence="1 8">Cell outer membrane</location>
        <topology evidence="1 8">Multi-pass membrane protein</topology>
    </subcellularLocation>
</comment>
<evidence type="ECO:0000256" key="9">
    <source>
        <dbReference type="RuleBase" id="RU003357"/>
    </source>
</evidence>
<evidence type="ECO:0000256" key="10">
    <source>
        <dbReference type="SAM" id="SignalP"/>
    </source>
</evidence>
<evidence type="ECO:0000256" key="6">
    <source>
        <dbReference type="ARBA" id="ARBA00023136"/>
    </source>
</evidence>
<dbReference type="PANTHER" id="PTHR47234:SF2">
    <property type="entry name" value="TONB-DEPENDENT RECEPTOR"/>
    <property type="match status" value="1"/>
</dbReference>
<dbReference type="Gene3D" id="2.170.130.10">
    <property type="entry name" value="TonB-dependent receptor, plug domain"/>
    <property type="match status" value="1"/>
</dbReference>
<keyword evidence="2 8" id="KW-0813">Transport</keyword>
<name>A0A7W6FY67_9SPHN</name>
<dbReference type="EMBL" id="JACIDY010000003">
    <property type="protein sequence ID" value="MBB3940109.1"/>
    <property type="molecule type" value="Genomic_DNA"/>
</dbReference>
<accession>A0A7W6FY67</accession>
<dbReference type="PANTHER" id="PTHR47234">
    <property type="match status" value="1"/>
</dbReference>
<dbReference type="AlphaFoldDB" id="A0A7W6FY67"/>
<sequence>MTTSFKKAALLSATCLGAFAGLASSPVQAQDAPTSTPAGTAADAAPADAIVVTGSRIARRNLETAAPVAVVSSEEFKLSGAVNVEQVINTLPQVIPGVNSFSNNPGGGVSTLNLRGLGDKRTLVLVNSRRWMFYDTSQVVDVNTIPSFLIDNVEIVTGGASAVYGSDAVSGVVNFRLKNVQGVEAGAQYNLTQRGDGRRYEAYVALGSEFAEGRGHATVFAEYYKRASIGQGARKFSRNILTDDGAGGYEFGGSSTTPNGRFTSTYAAADCPTGNIFCGGGAYFTAPGVSRPRTGADVYNYAPDNYLMVPQERYLLGGYGDYEIGNGHTAYVEATFTNNRVKNLLASTPVTGTFQVDINSVSPFISAANAASLRQLDAIAGNGNRVVGDGIVPIAVQRRINESGGRLQEDERNSFRALIGMKGPITDRFNYDVYYMYARTRNSQVQDGNISRSAFQAGLNGVGTPINIFGPGTLSPAALNAITIRSQNGDVSALQVASASVSGSLFNLGWGGDDVGIAIGGEYRKVSSRFIPDTALSSGDVIGFNAGQPTDGSYNVKEAFAELRVPIAADRPGISRLEVTGAVRYSDYSLDAVGGVWTYSGAAEYAPVRDITFRGQYQRAIRAPNVAELFGGQFVNFPTAVDPCAVASAAGNATVRNLCIATGVPAAAVGTAGLQINTQIQGNFGGNPNLQQETSDSYTAGVVVRPSFIPGLSFTADWFKIKIDGAIDALGGGLANSLSLCYNVIQNINSPYCQAFVGTRNALGQFDGEVNPQVLNANTGGLKSEGVDFELNYVRPLNFGLAGESSKISFNTVATYTYKQIITPVQDLSDQFTNCAGKFGALVCGNPIPKWKWTSRLSWIDGPVTTSFRWRHLSSVRDDDPSTDYTAERLKAYNVFDLSFSVDATESFNLSFGVNNLLDKKPLLSGDNQEQANTYPGTYDVLGRDFFISGRVKF</sequence>
<evidence type="ECO:0000256" key="4">
    <source>
        <dbReference type="ARBA" id="ARBA00022692"/>
    </source>
</evidence>
<comment type="similarity">
    <text evidence="8 9">Belongs to the TonB-dependent receptor family.</text>
</comment>
<feature type="domain" description="TonB-dependent receptor plug" evidence="12">
    <location>
        <begin position="62"/>
        <end position="172"/>
    </location>
</feature>
<organism evidence="13 14">
    <name type="scientific">Novosphingobium fluoreni</name>
    <dbReference type="NCBI Taxonomy" id="1391222"/>
    <lineage>
        <taxon>Bacteria</taxon>
        <taxon>Pseudomonadati</taxon>
        <taxon>Pseudomonadota</taxon>
        <taxon>Alphaproteobacteria</taxon>
        <taxon>Sphingomonadales</taxon>
        <taxon>Sphingomonadaceae</taxon>
        <taxon>Novosphingobium</taxon>
    </lineage>
</organism>
<dbReference type="GO" id="GO:0009279">
    <property type="term" value="C:cell outer membrane"/>
    <property type="evidence" value="ECO:0007669"/>
    <property type="project" value="UniProtKB-SubCell"/>
</dbReference>
<reference evidence="13 14" key="1">
    <citation type="submission" date="2020-08" db="EMBL/GenBank/DDBJ databases">
        <title>Genomic Encyclopedia of Type Strains, Phase IV (KMG-IV): sequencing the most valuable type-strain genomes for metagenomic binning, comparative biology and taxonomic classification.</title>
        <authorList>
            <person name="Goeker M."/>
        </authorList>
    </citation>
    <scope>NUCLEOTIDE SEQUENCE [LARGE SCALE GENOMIC DNA]</scope>
    <source>
        <strain evidence="13 14">DSM 27568</strain>
    </source>
</reference>
<dbReference type="Proteomes" id="UP000561459">
    <property type="component" value="Unassembled WGS sequence"/>
</dbReference>
<dbReference type="SUPFAM" id="SSF56935">
    <property type="entry name" value="Porins"/>
    <property type="match status" value="1"/>
</dbReference>
<feature type="signal peptide" evidence="10">
    <location>
        <begin position="1"/>
        <end position="29"/>
    </location>
</feature>
<keyword evidence="5 9" id="KW-0798">TonB box</keyword>
<proteinExistence type="inferred from homology"/>
<dbReference type="Gene3D" id="2.40.170.20">
    <property type="entry name" value="TonB-dependent receptor, beta-barrel domain"/>
    <property type="match status" value="1"/>
</dbReference>
<dbReference type="InterPro" id="IPR037066">
    <property type="entry name" value="Plug_dom_sf"/>
</dbReference>
<evidence type="ECO:0000256" key="7">
    <source>
        <dbReference type="ARBA" id="ARBA00023237"/>
    </source>
</evidence>
<evidence type="ECO:0000259" key="12">
    <source>
        <dbReference type="Pfam" id="PF07715"/>
    </source>
</evidence>
<evidence type="ECO:0000256" key="2">
    <source>
        <dbReference type="ARBA" id="ARBA00022448"/>
    </source>
</evidence>
<keyword evidence="14" id="KW-1185">Reference proteome</keyword>
<dbReference type="RefSeq" id="WP_183616757.1">
    <property type="nucleotide sequence ID" value="NZ_JACIDY010000003.1"/>
</dbReference>
<keyword evidence="3 8" id="KW-1134">Transmembrane beta strand</keyword>
<feature type="domain" description="TonB-dependent receptor-like beta-barrel" evidence="11">
    <location>
        <begin position="428"/>
        <end position="917"/>
    </location>
</feature>
<dbReference type="InterPro" id="IPR039426">
    <property type="entry name" value="TonB-dep_rcpt-like"/>
</dbReference>
<dbReference type="InterPro" id="IPR012910">
    <property type="entry name" value="Plug_dom"/>
</dbReference>
<evidence type="ECO:0000256" key="1">
    <source>
        <dbReference type="ARBA" id="ARBA00004571"/>
    </source>
</evidence>
<dbReference type="InterPro" id="IPR036942">
    <property type="entry name" value="Beta-barrel_TonB_sf"/>
</dbReference>
<evidence type="ECO:0000313" key="14">
    <source>
        <dbReference type="Proteomes" id="UP000561459"/>
    </source>
</evidence>
<dbReference type="Pfam" id="PF00593">
    <property type="entry name" value="TonB_dep_Rec_b-barrel"/>
    <property type="match status" value="1"/>
</dbReference>
<keyword evidence="6 8" id="KW-0472">Membrane</keyword>
<dbReference type="InterPro" id="IPR000531">
    <property type="entry name" value="Beta-barrel_TonB"/>
</dbReference>
<feature type="chain" id="PRO_5031199383" evidence="10">
    <location>
        <begin position="30"/>
        <end position="954"/>
    </location>
</feature>
<gene>
    <name evidence="13" type="ORF">GGR39_001759</name>
</gene>
<keyword evidence="7 8" id="KW-0998">Cell outer membrane</keyword>
<comment type="caution">
    <text evidence="13">The sequence shown here is derived from an EMBL/GenBank/DDBJ whole genome shotgun (WGS) entry which is preliminary data.</text>
</comment>
<protein>
    <submittedName>
        <fullName evidence="13">Outer membrane receptor protein involved in Fe transport</fullName>
    </submittedName>
</protein>
<evidence type="ECO:0000256" key="5">
    <source>
        <dbReference type="ARBA" id="ARBA00023077"/>
    </source>
</evidence>